<accession>A0A7J0FA86</accession>
<sequence length="1413" mass="156411">MRLTRLFEANTVVLSKVDFDDFCTEPETRPNRFDRIDARLSQIVLPEFDWGCWGLKRKYSRNSRGSICVPPSEFGNGWKDMANVLTGLNLREGEKDGSKGDAKGLAYSNTRMKATYLDRCLVGSLADWKGAVPRAKELEAWCNINSGIGSPVEVKDMNGSMYLFILPSTAEVHRICNRRWAYEGVNLELMLWEDRCGCYVDKNKPEASWVTVLGLPIFLWSKDVFRALGDRCRRYIMMAEETLRREHVKWAMICVKGTGTSVPATLSIGMGSLVYECQIWVESGARVACQSEATRYCDGARWRKTMGKEAAGDGYGESMQRDRGALGRTVRDTRGGGSELKEGRRNVVGGESEGGLYSLQGDKGRLGFIRDSRPAFTGQSKDMRWASNGPRGILGLGKVQETGPTKDQLVDTLKVVEGVSELTRFSGLKGLEGTITLKRGLEGLESEGARSEEDNLSIGTDDWSVRSHKGKDQLGEGSVDMFEINEQERDSLSELPSENDNWEGVQLAIMPLEHNLFLVPLHQFMELAKVSAAFHLGTDSIFSASSNLRAGFWYSGLLSSTTAVRNFCTFGIALLLYFCRSGLLSSCRFDSNWLSFAADFRSVLLFPYALAYARALRVMGKGKGKNKGRDSETAAASMLPVEANRNEERNCYRCTQKQDCGAVAALGTSKNKNVAAAAALVEAMADSVDAAMLPIEYAQVGCQRVLIVSLLPACLLNAAGTLAGKYVAREDKSGQDEGTSEQPALVIERNWQQEQMVINCDTVDTGLASEEQQFKVIANKAKGTEAGIHVPRKNVANAENEKTKGQKTKYVTNQFQVLDGLGTKANISTQVCRNPRAATTTIKILERPQSSNTSTSPPMAHMDKWEEAVGGKQKKDTKNLDRNSKATSLADFCADMGGAMVNDKWVQEGMIAQANFGLPGKNSDHSPCVVSLFGENDRGASPFKFFNMWAQYEKFLELISNVWSMQVEGSAMFMLCRKLKALKGPLKALNRQNFSHISARAEAAEEELLQDQQYQHDNTGDANFQSKVSDLRVRALKLAEAEMSFSSQLAKAKYLKNFDKGTKFFHDLIKSNGAKNLIASIFLADGNKDTVLKGNVLEVDQANNLTRAITEEEIKLTLFSIGDDKVPEPDGFTSCFFKKAWDIVGRDFIAAIMEFFASGQIHKQINHSVLALIPKSKDADRVEDFRPIAYYNVTYKLLRQYGCKRSSPRCILDVDLRKAFDSVDWAFVQDLLTALQFPPMQERSKAGRSPLPIPICAMLRISFQRLRWTEEIMQILADDLVLFSRGDPTSVALLMENLNHFGDYSGSKISFAKSSIFSVGICSSDMEYIMGIIGFSRGSFPFRYLGIPVADSRLSIAQCSPLIDKISGYISAWAGAMLSYAGRTELVKSVFQGVECFWLSILPIPVGVKAKID</sequence>
<evidence type="ECO:0000256" key="1">
    <source>
        <dbReference type="SAM" id="MobiDB-lite"/>
    </source>
</evidence>
<protein>
    <recommendedName>
        <fullName evidence="2">Reverse transcriptase domain-containing protein</fullName>
    </recommendedName>
</protein>
<name>A0A7J0FA86_9ERIC</name>
<comment type="caution">
    <text evidence="3">The sequence shown here is derived from an EMBL/GenBank/DDBJ whole genome shotgun (WGS) entry which is preliminary data.</text>
</comment>
<organism evidence="3 4">
    <name type="scientific">Actinidia rufa</name>
    <dbReference type="NCBI Taxonomy" id="165716"/>
    <lineage>
        <taxon>Eukaryota</taxon>
        <taxon>Viridiplantae</taxon>
        <taxon>Streptophyta</taxon>
        <taxon>Embryophyta</taxon>
        <taxon>Tracheophyta</taxon>
        <taxon>Spermatophyta</taxon>
        <taxon>Magnoliopsida</taxon>
        <taxon>eudicotyledons</taxon>
        <taxon>Gunneridae</taxon>
        <taxon>Pentapetalae</taxon>
        <taxon>asterids</taxon>
        <taxon>Ericales</taxon>
        <taxon>Actinidiaceae</taxon>
        <taxon>Actinidia</taxon>
    </lineage>
</organism>
<dbReference type="PANTHER" id="PTHR33116:SF80">
    <property type="entry name" value="REVERSE TRANSCRIPTASE ZINC-BINDING DOMAIN-CONTAINING PROTEIN"/>
    <property type="match status" value="1"/>
</dbReference>
<keyword evidence="4" id="KW-1185">Reference proteome</keyword>
<dbReference type="EMBL" id="BJWL01000010">
    <property type="protein sequence ID" value="GFY95614.1"/>
    <property type="molecule type" value="Genomic_DNA"/>
</dbReference>
<gene>
    <name evidence="3" type="ORF">Acr_10g0009990</name>
</gene>
<feature type="region of interest" description="Disordered" evidence="1">
    <location>
        <begin position="310"/>
        <end position="340"/>
    </location>
</feature>
<proteinExistence type="predicted"/>
<dbReference type="Pfam" id="PF00078">
    <property type="entry name" value="RVT_1"/>
    <property type="match status" value="1"/>
</dbReference>
<feature type="domain" description="Reverse transcriptase" evidence="2">
    <location>
        <begin position="1193"/>
        <end position="1348"/>
    </location>
</feature>
<feature type="compositionally biased region" description="Basic and acidic residues" evidence="1">
    <location>
        <begin position="319"/>
        <end position="340"/>
    </location>
</feature>
<evidence type="ECO:0000259" key="2">
    <source>
        <dbReference type="Pfam" id="PF00078"/>
    </source>
</evidence>
<reference evidence="3 4" key="1">
    <citation type="submission" date="2019-07" db="EMBL/GenBank/DDBJ databases">
        <title>De Novo Assembly of kiwifruit Actinidia rufa.</title>
        <authorList>
            <person name="Sugita-Konishi S."/>
            <person name="Sato K."/>
            <person name="Mori E."/>
            <person name="Abe Y."/>
            <person name="Kisaki G."/>
            <person name="Hamano K."/>
            <person name="Suezawa K."/>
            <person name="Otani M."/>
            <person name="Fukuda T."/>
            <person name="Manabe T."/>
            <person name="Gomi K."/>
            <person name="Tabuchi M."/>
            <person name="Akimitsu K."/>
            <person name="Kataoka I."/>
        </authorList>
    </citation>
    <scope>NUCLEOTIDE SEQUENCE [LARGE SCALE GENOMIC DNA]</scope>
    <source>
        <strain evidence="4">cv. Fuchu</strain>
    </source>
</reference>
<dbReference type="OrthoDB" id="1938625at2759"/>
<evidence type="ECO:0000313" key="4">
    <source>
        <dbReference type="Proteomes" id="UP000585474"/>
    </source>
</evidence>
<dbReference type="Proteomes" id="UP000585474">
    <property type="component" value="Unassembled WGS sequence"/>
</dbReference>
<evidence type="ECO:0000313" key="3">
    <source>
        <dbReference type="EMBL" id="GFY95614.1"/>
    </source>
</evidence>
<dbReference type="PANTHER" id="PTHR33116">
    <property type="entry name" value="REVERSE TRANSCRIPTASE ZINC-BINDING DOMAIN-CONTAINING PROTEIN-RELATED-RELATED"/>
    <property type="match status" value="1"/>
</dbReference>
<dbReference type="InterPro" id="IPR000477">
    <property type="entry name" value="RT_dom"/>
</dbReference>